<dbReference type="SUPFAM" id="SSF51445">
    <property type="entry name" value="(Trans)glycosidases"/>
    <property type="match status" value="1"/>
</dbReference>
<dbReference type="SMART" id="SM00633">
    <property type="entry name" value="Glyco_10"/>
    <property type="match status" value="1"/>
</dbReference>
<dbReference type="STRING" id="454194.PYK22_01130"/>
<dbReference type="AlphaFoldDB" id="A0A0B6WWM4"/>
<dbReference type="PROSITE" id="PS00591">
    <property type="entry name" value="GH10_1"/>
    <property type="match status" value="1"/>
</dbReference>
<name>A0A0B6WWM4_9BACT</name>
<evidence type="ECO:0000256" key="7">
    <source>
        <dbReference type="SAM" id="MobiDB-lite"/>
    </source>
</evidence>
<feature type="region of interest" description="Disordered" evidence="7">
    <location>
        <begin position="388"/>
        <end position="411"/>
    </location>
</feature>
<protein>
    <recommendedName>
        <fullName evidence="6">Beta-xylanase</fullName>
        <ecNumber evidence="6">3.2.1.8</ecNumber>
    </recommendedName>
</protein>
<dbReference type="InterPro" id="IPR017853">
    <property type="entry name" value="GH"/>
</dbReference>
<evidence type="ECO:0000313" key="10">
    <source>
        <dbReference type="Proteomes" id="UP000031518"/>
    </source>
</evidence>
<feature type="compositionally biased region" description="Basic and acidic residues" evidence="7">
    <location>
        <begin position="393"/>
        <end position="411"/>
    </location>
</feature>
<reference evidence="9 10" key="1">
    <citation type="submission" date="2013-12" db="EMBL/GenBank/DDBJ databases">
        <authorList>
            <person name="Stott M."/>
        </authorList>
    </citation>
    <scope>NUCLEOTIDE SEQUENCE [LARGE SCALE GENOMIC DNA]</scope>
    <source>
        <strain evidence="9 10">K22</strain>
    </source>
</reference>
<evidence type="ECO:0000256" key="6">
    <source>
        <dbReference type="RuleBase" id="RU361174"/>
    </source>
</evidence>
<keyword evidence="9" id="KW-0858">Xylan degradation</keyword>
<dbReference type="Proteomes" id="UP000031518">
    <property type="component" value="Unassembled WGS sequence"/>
</dbReference>
<keyword evidence="10" id="KW-1185">Reference proteome</keyword>
<dbReference type="PANTHER" id="PTHR31490">
    <property type="entry name" value="GLYCOSYL HYDROLASE"/>
    <property type="match status" value="1"/>
</dbReference>
<keyword evidence="3 6" id="KW-0326">Glycosidase</keyword>
<dbReference type="PANTHER" id="PTHR31490:SF90">
    <property type="entry name" value="ENDO-1,4-BETA-XYLANASE A"/>
    <property type="match status" value="1"/>
</dbReference>
<dbReference type="Pfam" id="PF00331">
    <property type="entry name" value="Glyco_hydro_10"/>
    <property type="match status" value="1"/>
</dbReference>
<comment type="similarity">
    <text evidence="6">Belongs to the glycosyl hydrolase 10 (cellulase F) family.</text>
</comment>
<dbReference type="PROSITE" id="PS51760">
    <property type="entry name" value="GH10_2"/>
    <property type="match status" value="1"/>
</dbReference>
<dbReference type="EMBL" id="CBXV010000004">
    <property type="protein sequence ID" value="CDM65132.1"/>
    <property type="molecule type" value="Genomic_DNA"/>
</dbReference>
<dbReference type="InterPro" id="IPR001000">
    <property type="entry name" value="GH10_dom"/>
</dbReference>
<keyword evidence="2 6" id="KW-0119">Carbohydrate metabolism</keyword>
<organism evidence="9 10">
    <name type="scientific">Pyrinomonas methylaliphatogenes</name>
    <dbReference type="NCBI Taxonomy" id="454194"/>
    <lineage>
        <taxon>Bacteria</taxon>
        <taxon>Pseudomonadati</taxon>
        <taxon>Acidobacteriota</taxon>
        <taxon>Blastocatellia</taxon>
        <taxon>Blastocatellales</taxon>
        <taxon>Pyrinomonadaceae</taxon>
        <taxon>Pyrinomonas</taxon>
    </lineage>
</organism>
<comment type="catalytic activity">
    <reaction evidence="6">
        <text>Endohydrolysis of (1-&gt;4)-beta-D-xylosidic linkages in xylans.</text>
        <dbReference type="EC" id="3.2.1.8"/>
    </reaction>
</comment>
<evidence type="ECO:0000256" key="3">
    <source>
        <dbReference type="ARBA" id="ARBA00023295"/>
    </source>
</evidence>
<dbReference type="GO" id="GO:0031176">
    <property type="term" value="F:endo-1,4-beta-xylanase activity"/>
    <property type="evidence" value="ECO:0007669"/>
    <property type="project" value="UniProtKB-EC"/>
</dbReference>
<dbReference type="InterPro" id="IPR044846">
    <property type="entry name" value="GH10"/>
</dbReference>
<keyword evidence="4 6" id="KW-0624">Polysaccharide degradation</keyword>
<keyword evidence="1 6" id="KW-0378">Hydrolase</keyword>
<dbReference type="Gene3D" id="3.20.20.80">
    <property type="entry name" value="Glycosidases"/>
    <property type="match status" value="1"/>
</dbReference>
<dbReference type="PRINTS" id="PR00134">
    <property type="entry name" value="GLHYDRLASE10"/>
</dbReference>
<feature type="domain" description="GH10" evidence="8">
    <location>
        <begin position="35"/>
        <end position="380"/>
    </location>
</feature>
<reference evidence="9 10" key="2">
    <citation type="submission" date="2015-01" db="EMBL/GenBank/DDBJ databases">
        <title>Complete genome sequence of Pyrinomonas methylaliphatogenes type strain K22T.</title>
        <authorList>
            <person name="Lee K.C.Y."/>
            <person name="Power J.F."/>
            <person name="Dunfield P.F."/>
            <person name="Morgan X.C."/>
            <person name="Huttenhower C."/>
            <person name="Stott M.B."/>
        </authorList>
    </citation>
    <scope>NUCLEOTIDE SEQUENCE [LARGE SCALE GENOMIC DNA]</scope>
    <source>
        <strain evidence="9 10">K22</strain>
    </source>
</reference>
<feature type="active site" description="Nucleophile" evidence="5">
    <location>
        <position position="276"/>
    </location>
</feature>
<dbReference type="GO" id="GO:0045493">
    <property type="term" value="P:xylan catabolic process"/>
    <property type="evidence" value="ECO:0007669"/>
    <property type="project" value="UniProtKB-KW"/>
</dbReference>
<dbReference type="EC" id="3.2.1.8" evidence="6"/>
<evidence type="ECO:0000259" key="8">
    <source>
        <dbReference type="PROSITE" id="PS51760"/>
    </source>
</evidence>
<accession>A0A0B6WWM4</accession>
<evidence type="ECO:0000256" key="2">
    <source>
        <dbReference type="ARBA" id="ARBA00023277"/>
    </source>
</evidence>
<sequence length="411" mass="46797">MRSTMIALTQRSAVKRALSRATKLLMVILLATAGFGQEPALKDAYKDAFLIGASINRAQIYERDARAVGIIRRHFNAVTAENVLKWELVHPAPDRYDFAAADRFVAFGEKYGMTIIGHTLIWHNQTPRWVFEDERGRPVSREVLLERMRDHIHTVVGRYKGRIRGWDVVNEALNEDGTLRQSPWLKIIGEDYIAKAFEFAHEADPGAELYYNDYSLENEAKRRGAIELIRKLKSQGVPITAIGLQEHNRLDWPSIAQVDETIAAFAKLGLKVNVTELDVSVLPWVEPGSDEAKRAASDPRLNPYTKGLPDEVQQRLARRYAELFKIYLKHRDVIDRVSFWNVTDADSWLNDFPARGRTDYPLLFDRAGRPKPAFYAVISVGMNRSAVGSRRAARGDESNRRTVRKTDLKAR</sequence>
<dbReference type="InterPro" id="IPR031158">
    <property type="entry name" value="GH10_AS"/>
</dbReference>
<evidence type="ECO:0000256" key="1">
    <source>
        <dbReference type="ARBA" id="ARBA00022801"/>
    </source>
</evidence>
<evidence type="ECO:0000313" key="9">
    <source>
        <dbReference type="EMBL" id="CDM65132.1"/>
    </source>
</evidence>
<proteinExistence type="inferred from homology"/>
<evidence type="ECO:0000256" key="4">
    <source>
        <dbReference type="ARBA" id="ARBA00023326"/>
    </source>
</evidence>
<gene>
    <name evidence="9" type="ORF">PYK22_01130</name>
</gene>
<evidence type="ECO:0000256" key="5">
    <source>
        <dbReference type="PROSITE-ProRule" id="PRU10061"/>
    </source>
</evidence>